<dbReference type="InterPro" id="IPR000888">
    <property type="entry name" value="RmlC-like"/>
</dbReference>
<dbReference type="SUPFAM" id="SSF51182">
    <property type="entry name" value="RmlC-like cupins"/>
    <property type="match status" value="1"/>
</dbReference>
<evidence type="ECO:0000256" key="2">
    <source>
        <dbReference type="PIRSR" id="PIRSR600888-1"/>
    </source>
</evidence>
<dbReference type="Pfam" id="PF00908">
    <property type="entry name" value="dTDP_sugar_isom"/>
    <property type="match status" value="1"/>
</dbReference>
<dbReference type="EMBL" id="QTUA01000001">
    <property type="protein sequence ID" value="REF31857.1"/>
    <property type="molecule type" value="Genomic_DNA"/>
</dbReference>
<dbReference type="GO" id="GO:0008830">
    <property type="term" value="F:dTDP-4-dehydrorhamnose 3,5-epimerase activity"/>
    <property type="evidence" value="ECO:0007669"/>
    <property type="project" value="InterPro"/>
</dbReference>
<dbReference type="InterPro" id="IPR011051">
    <property type="entry name" value="RmlC_Cupin_sf"/>
</dbReference>
<accession>A0A3D9URB1</accession>
<dbReference type="GO" id="GO:0005829">
    <property type="term" value="C:cytosol"/>
    <property type="evidence" value="ECO:0007669"/>
    <property type="project" value="TreeGrafter"/>
</dbReference>
<dbReference type="PANTHER" id="PTHR21047:SF2">
    <property type="entry name" value="THYMIDINE DIPHOSPHO-4-KETO-RHAMNOSE 3,5-EPIMERASE"/>
    <property type="match status" value="1"/>
</dbReference>
<dbReference type="PANTHER" id="PTHR21047">
    <property type="entry name" value="DTDP-6-DEOXY-D-GLUCOSE-3,5 EPIMERASE"/>
    <property type="match status" value="1"/>
</dbReference>
<comment type="similarity">
    <text evidence="1">Belongs to the dTDP-4-dehydrorhamnose 3,5-epimerase family.</text>
</comment>
<proteinExistence type="inferred from homology"/>
<reference evidence="4 5" key="1">
    <citation type="submission" date="2018-08" db="EMBL/GenBank/DDBJ databases">
        <title>Sequencing the genomes of 1000 actinobacteria strains.</title>
        <authorList>
            <person name="Klenk H.-P."/>
        </authorList>
    </citation>
    <scope>NUCLEOTIDE SEQUENCE [LARGE SCALE GENOMIC DNA]</scope>
    <source>
        <strain evidence="4 5">DSM 22967</strain>
    </source>
</reference>
<dbReference type="RefSeq" id="WP_211308454.1">
    <property type="nucleotide sequence ID" value="NZ_QTUA01000001.1"/>
</dbReference>
<dbReference type="Proteomes" id="UP000256253">
    <property type="component" value="Unassembled WGS sequence"/>
</dbReference>
<evidence type="ECO:0000313" key="5">
    <source>
        <dbReference type="Proteomes" id="UP000256253"/>
    </source>
</evidence>
<sequence length="200" mass="21818">MNIEPLKIEGAWVVTPRQFPDDRGVFMEGFRADHLAEHTGHQMQVVQTNISVSCAGTVRGIHYADVPPSQAKYITATTGALIDYIVDIRVGSPTYGQFDSVLLDADTRRAVYLSEGLGHAFCALQDNTTAVYLCSAVYNPQREHGIHPLDPTIALTLPDDIDAPTLSPKDAAAPTLAEAAEQGLLPRYEDCLHFRNSLRG</sequence>
<name>A0A3D9URB1_9MICO</name>
<protein>
    <submittedName>
        <fullName evidence="4">dTDP-4-dehydrorhamnose 3,5-epimerase</fullName>
    </submittedName>
</protein>
<dbReference type="CDD" id="cd00438">
    <property type="entry name" value="cupin_RmlC"/>
    <property type="match status" value="1"/>
</dbReference>
<dbReference type="AlphaFoldDB" id="A0A3D9URB1"/>
<dbReference type="InterPro" id="IPR014710">
    <property type="entry name" value="RmlC-like_jellyroll"/>
</dbReference>
<keyword evidence="5" id="KW-1185">Reference proteome</keyword>
<dbReference type="GO" id="GO:0019305">
    <property type="term" value="P:dTDP-rhamnose biosynthetic process"/>
    <property type="evidence" value="ECO:0007669"/>
    <property type="project" value="TreeGrafter"/>
</dbReference>
<dbReference type="GO" id="GO:0000271">
    <property type="term" value="P:polysaccharide biosynthetic process"/>
    <property type="evidence" value="ECO:0007669"/>
    <property type="project" value="TreeGrafter"/>
</dbReference>
<feature type="site" description="Participates in a stacking interaction with the thymidine ring of dTDP-4-oxo-6-deoxyglucose" evidence="3">
    <location>
        <position position="138"/>
    </location>
</feature>
<feature type="active site" description="Proton donor" evidence="2">
    <location>
        <position position="132"/>
    </location>
</feature>
<feature type="active site" description="Proton acceptor" evidence="2">
    <location>
        <position position="62"/>
    </location>
</feature>
<organism evidence="4 5">
    <name type="scientific">Calidifontibacter indicus</name>
    <dbReference type="NCBI Taxonomy" id="419650"/>
    <lineage>
        <taxon>Bacteria</taxon>
        <taxon>Bacillati</taxon>
        <taxon>Actinomycetota</taxon>
        <taxon>Actinomycetes</taxon>
        <taxon>Micrococcales</taxon>
        <taxon>Dermacoccaceae</taxon>
        <taxon>Calidifontibacter</taxon>
    </lineage>
</organism>
<dbReference type="Gene3D" id="2.60.120.10">
    <property type="entry name" value="Jelly Rolls"/>
    <property type="match status" value="1"/>
</dbReference>
<evidence type="ECO:0000256" key="1">
    <source>
        <dbReference type="ARBA" id="ARBA00010154"/>
    </source>
</evidence>
<gene>
    <name evidence="4" type="ORF">DFJ65_2941</name>
</gene>
<evidence type="ECO:0000256" key="3">
    <source>
        <dbReference type="PIRSR" id="PIRSR600888-3"/>
    </source>
</evidence>
<evidence type="ECO:0000313" key="4">
    <source>
        <dbReference type="EMBL" id="REF31857.1"/>
    </source>
</evidence>
<comment type="caution">
    <text evidence="4">The sequence shown here is derived from an EMBL/GenBank/DDBJ whole genome shotgun (WGS) entry which is preliminary data.</text>
</comment>